<accession>H2KVE9</accession>
<evidence type="ECO:0000256" key="5">
    <source>
        <dbReference type="ARBA" id="ARBA00022833"/>
    </source>
</evidence>
<evidence type="ECO:0000313" key="9">
    <source>
        <dbReference type="EMBL" id="GAA33237.2"/>
    </source>
</evidence>
<dbReference type="GO" id="GO:0005634">
    <property type="term" value="C:nucleus"/>
    <property type="evidence" value="ECO:0007669"/>
    <property type="project" value="UniProtKB-SubCell"/>
</dbReference>
<feature type="non-terminal residue" evidence="9">
    <location>
        <position position="1"/>
    </location>
</feature>
<proteinExistence type="predicted"/>
<dbReference type="SMART" id="SM00355">
    <property type="entry name" value="ZnF_C2H2"/>
    <property type="match status" value="4"/>
</dbReference>
<dbReference type="Proteomes" id="UP000008909">
    <property type="component" value="Unassembled WGS sequence"/>
</dbReference>
<dbReference type="AlphaFoldDB" id="H2KVE9"/>
<dbReference type="PANTHER" id="PTHR24394">
    <property type="entry name" value="ZINC FINGER PROTEIN"/>
    <property type="match status" value="1"/>
</dbReference>
<gene>
    <name evidence="9" type="ORF">CLF_112109</name>
</gene>
<evidence type="ECO:0000256" key="4">
    <source>
        <dbReference type="ARBA" id="ARBA00022771"/>
    </source>
</evidence>
<dbReference type="PROSITE" id="PS50157">
    <property type="entry name" value="ZINC_FINGER_C2H2_2"/>
    <property type="match status" value="4"/>
</dbReference>
<evidence type="ECO:0000256" key="3">
    <source>
        <dbReference type="ARBA" id="ARBA00022737"/>
    </source>
</evidence>
<keyword evidence="4 7" id="KW-0863">Zinc-finger</keyword>
<feature type="domain" description="C2H2-type" evidence="8">
    <location>
        <begin position="176"/>
        <end position="203"/>
    </location>
</feature>
<keyword evidence="10" id="KW-1185">Reference proteome</keyword>
<feature type="domain" description="C2H2-type" evidence="8">
    <location>
        <begin position="85"/>
        <end position="112"/>
    </location>
</feature>
<dbReference type="InterPro" id="IPR013087">
    <property type="entry name" value="Znf_C2H2_type"/>
</dbReference>
<feature type="domain" description="C2H2-type" evidence="8">
    <location>
        <begin position="148"/>
        <end position="175"/>
    </location>
</feature>
<keyword evidence="5" id="KW-0862">Zinc</keyword>
<dbReference type="Pfam" id="PF12874">
    <property type="entry name" value="zf-met"/>
    <property type="match status" value="1"/>
</dbReference>
<evidence type="ECO:0000313" key="10">
    <source>
        <dbReference type="Proteomes" id="UP000008909"/>
    </source>
</evidence>
<reference evidence="9" key="1">
    <citation type="journal article" date="2011" name="Genome Biol.">
        <title>The draft genome of the carcinogenic human liver fluke Clonorchis sinensis.</title>
        <authorList>
            <person name="Wang X."/>
            <person name="Chen W."/>
            <person name="Huang Y."/>
            <person name="Sun J."/>
            <person name="Men J."/>
            <person name="Liu H."/>
            <person name="Luo F."/>
            <person name="Guo L."/>
            <person name="Lv X."/>
            <person name="Deng C."/>
            <person name="Zhou C."/>
            <person name="Fan Y."/>
            <person name="Li X."/>
            <person name="Huang L."/>
            <person name="Hu Y."/>
            <person name="Liang C."/>
            <person name="Hu X."/>
            <person name="Xu J."/>
            <person name="Yu X."/>
        </authorList>
    </citation>
    <scope>NUCLEOTIDE SEQUENCE [LARGE SCALE GENOMIC DNA]</scope>
    <source>
        <strain evidence="9">Henan</strain>
    </source>
</reference>
<organism evidence="9 10">
    <name type="scientific">Clonorchis sinensis</name>
    <name type="common">Chinese liver fluke</name>
    <dbReference type="NCBI Taxonomy" id="79923"/>
    <lineage>
        <taxon>Eukaryota</taxon>
        <taxon>Metazoa</taxon>
        <taxon>Spiralia</taxon>
        <taxon>Lophotrochozoa</taxon>
        <taxon>Platyhelminthes</taxon>
        <taxon>Trematoda</taxon>
        <taxon>Digenea</taxon>
        <taxon>Opisthorchiida</taxon>
        <taxon>Opisthorchiata</taxon>
        <taxon>Opisthorchiidae</taxon>
        <taxon>Clonorchis</taxon>
    </lineage>
</organism>
<keyword evidence="3" id="KW-0677">Repeat</keyword>
<evidence type="ECO:0000256" key="1">
    <source>
        <dbReference type="ARBA" id="ARBA00004123"/>
    </source>
</evidence>
<evidence type="ECO:0000256" key="6">
    <source>
        <dbReference type="ARBA" id="ARBA00023242"/>
    </source>
</evidence>
<keyword evidence="2" id="KW-0479">Metal-binding</keyword>
<dbReference type="SUPFAM" id="SSF57667">
    <property type="entry name" value="beta-beta-alpha zinc fingers"/>
    <property type="match status" value="2"/>
</dbReference>
<keyword evidence="6" id="KW-0539">Nucleus</keyword>
<dbReference type="Pfam" id="PF00096">
    <property type="entry name" value="zf-C2H2"/>
    <property type="match status" value="3"/>
</dbReference>
<dbReference type="InterPro" id="IPR036236">
    <property type="entry name" value="Znf_C2H2_sf"/>
</dbReference>
<evidence type="ECO:0000259" key="8">
    <source>
        <dbReference type="PROSITE" id="PS50157"/>
    </source>
</evidence>
<dbReference type="GO" id="GO:0008270">
    <property type="term" value="F:zinc ion binding"/>
    <property type="evidence" value="ECO:0007669"/>
    <property type="project" value="UniProtKB-KW"/>
</dbReference>
<dbReference type="GO" id="GO:0000981">
    <property type="term" value="F:DNA-binding transcription factor activity, RNA polymerase II-specific"/>
    <property type="evidence" value="ECO:0007669"/>
    <property type="project" value="TreeGrafter"/>
</dbReference>
<dbReference type="Gene3D" id="3.30.160.60">
    <property type="entry name" value="Classic Zinc Finger"/>
    <property type="match status" value="2"/>
</dbReference>
<comment type="subcellular location">
    <subcellularLocation>
        <location evidence="1">Nucleus</location>
    </subcellularLocation>
</comment>
<feature type="domain" description="C2H2-type" evidence="8">
    <location>
        <begin position="113"/>
        <end position="136"/>
    </location>
</feature>
<protein>
    <submittedName>
        <fullName evidence="9">Zinc finger protein 710</fullName>
    </submittedName>
</protein>
<evidence type="ECO:0000256" key="7">
    <source>
        <dbReference type="PROSITE-ProRule" id="PRU00042"/>
    </source>
</evidence>
<name>H2KVE9_CLOSI</name>
<dbReference type="PANTHER" id="PTHR24394:SF29">
    <property type="entry name" value="MYONEURIN"/>
    <property type="match status" value="1"/>
</dbReference>
<evidence type="ECO:0000256" key="2">
    <source>
        <dbReference type="ARBA" id="ARBA00022723"/>
    </source>
</evidence>
<dbReference type="PROSITE" id="PS00028">
    <property type="entry name" value="ZINC_FINGER_C2H2_1"/>
    <property type="match status" value="3"/>
</dbReference>
<dbReference type="EMBL" id="DF144529">
    <property type="protein sequence ID" value="GAA33237.2"/>
    <property type="molecule type" value="Genomic_DNA"/>
</dbReference>
<sequence length="205" mass="23365">DSTTLKLIRQRLSNAPSYANRATVEPVRNQTTSNAVQVSVNARSTHFGGRNVSGDRSEPRCTTLPVRTSDICQNNSTRNEPRSQNVCEVCGKILYYQSNLERHMLKHSATQNWKCDICGVKFKHRCSLQNHKEKKHFSAALPSQSHKFQCGVCQKSFDYQSELKRHIPMHSPTKKFACPKCGRKFQHKGSARRHELMCNCEDATE</sequence>